<dbReference type="GO" id="GO:0004527">
    <property type="term" value="F:exonuclease activity"/>
    <property type="evidence" value="ECO:0007669"/>
    <property type="project" value="UniProtKB-KW"/>
</dbReference>
<dbReference type="SUPFAM" id="SSF52540">
    <property type="entry name" value="P-loop containing nucleoside triphosphate hydrolases"/>
    <property type="match status" value="1"/>
</dbReference>
<keyword evidence="6" id="KW-0378">Hydrolase</keyword>
<feature type="coiled-coil region" evidence="4">
    <location>
        <begin position="540"/>
        <end position="599"/>
    </location>
</feature>
<dbReference type="Gene3D" id="3.40.50.300">
    <property type="entry name" value="P-loop containing nucleotide triphosphate hydrolases"/>
    <property type="match status" value="2"/>
</dbReference>
<keyword evidence="6" id="KW-0269">Exonuclease</keyword>
<evidence type="ECO:0000256" key="3">
    <source>
        <dbReference type="ARBA" id="ARBA00013368"/>
    </source>
</evidence>
<comment type="similarity">
    <text evidence="1">Belongs to the SMC family. SbcC subfamily.</text>
</comment>
<dbReference type="Pfam" id="PF13476">
    <property type="entry name" value="AAA_23"/>
    <property type="match status" value="1"/>
</dbReference>
<dbReference type="EMBL" id="CP013655">
    <property type="protein sequence ID" value="ALS38638.1"/>
    <property type="molecule type" value="Genomic_DNA"/>
</dbReference>
<feature type="coiled-coil region" evidence="4">
    <location>
        <begin position="247"/>
        <end position="406"/>
    </location>
</feature>
<evidence type="ECO:0000313" key="6">
    <source>
        <dbReference type="EMBL" id="ALS38638.1"/>
    </source>
</evidence>
<reference evidence="7" key="1">
    <citation type="submission" date="2015-12" db="EMBL/GenBank/DDBJ databases">
        <authorList>
            <person name="Lauer A."/>
            <person name="Humrighouse B."/>
            <person name="Loparev V."/>
            <person name="Shewmaker P.L."/>
            <person name="Whitney A.M."/>
            <person name="McLaughlin R.W."/>
        </authorList>
    </citation>
    <scope>NUCLEOTIDE SEQUENCE [LARGE SCALE GENOMIC DNA]</scope>
    <source>
        <strain evidence="7">LMG 26678</strain>
    </source>
</reference>
<proteinExistence type="inferred from homology"/>
<dbReference type="AlphaFoldDB" id="A0A0U2IUW9"/>
<evidence type="ECO:0000256" key="2">
    <source>
        <dbReference type="ARBA" id="ARBA00011322"/>
    </source>
</evidence>
<sequence>MKPLALTLKNFGPYIDEIIDFTKFEDSSLFLISGKTGSGKTTIFDGMSYALFGESSGKLRQGKEMRSTFADPSEPTEVHLAFSHGDYFYDITRKPEQELYKKRGDGTRTQSAKVSLIVKDHAGKELREYTKRREVDNFIQELLHLDATQFAQIVLLPQGEFRTFLIANSNDKEKVLRNLFGTQLYQTLNEQLKLQLKVVNKDIEGTQQTIQAKLDQLYWQEPLSEELTVEQQLTALAQQQETLTKQQETEKTALSSLQKQKQQKEQEKFALEELANEFTKQSQLKKQKEELDQAAIMIEKLRSEEQQLQWVQKHQSMIEKIDEKTKLISNYDQELKTNQNEQVTQLQLIQQLEQKQEENLNRATEMNALKEQVTKLKFQLPLYEEKEKVASKIEQAQIELDLLATQLTAIKKIQESAEQTYQKELVVIEGKAQIEKNQLELERQQDQWLTFIESWEKQQQLETKTSNMIEQLTAKEAELKDAVLKKEAIYHQVAQQKSQWAKMQISRLSLFLVDGEPCPVCGSMEHPSQKEHQEFTLEEIQSIEHQLNVIEQTAQKQEASVAKLETQAAQMKLAEQELQKELTQQKSKVSSLFEQLQEKQVITLQAPLNSKEIDQLTTDLNSRADQLKFELDQIKTAEASLIEIEKTVKAQQQKVHEQEKIVIEKQQEQATNQTKLKTILEQLNDETLSLAEITEKQEQLEQQVAQWEQQKQEIETQLANVKERRLLLKNSEKHLEKEQATNLAEKISLERQLTKALKESSFDLDEKVVRVLLREVPKLEAIKEELTAFDKKKDQLTFQLIELENKLANKAKPELRSLLEEIEALTISLQTKEANYYQQQEKIQANEKIQKQVKELIASIEQQWESVTALHQLATTVNGDNPRKTSLERYVLQTYLEEVLKVANQRLGLLTKNRYQFELNQDSGSFKNQTGLEINVYDDNAGNARSAHTLSGGESFIAALALALSLAEVIQEQAGGVLIEALFIDEGFGSLDEEALEMAMEALETIENEGRMIGIISHVSELKARIPQQLQIKTNGNGQSQVTYQTA</sequence>
<keyword evidence="4" id="KW-0175">Coiled coil</keyword>
<dbReference type="STRING" id="118060.ATZ35_16230"/>
<keyword evidence="6" id="KW-0540">Nuclease</keyword>
<dbReference type="PANTHER" id="PTHR32114">
    <property type="entry name" value="ABC TRANSPORTER ABCH.3"/>
    <property type="match status" value="1"/>
</dbReference>
<gene>
    <name evidence="6" type="ORF">ATZ35_16230</name>
</gene>
<dbReference type="KEGG" id="erx:ATZ35_16230"/>
<dbReference type="Proteomes" id="UP000067523">
    <property type="component" value="Chromosome"/>
</dbReference>
<evidence type="ECO:0000256" key="1">
    <source>
        <dbReference type="ARBA" id="ARBA00006930"/>
    </source>
</evidence>
<dbReference type="PANTHER" id="PTHR32114:SF2">
    <property type="entry name" value="ABC TRANSPORTER ABCH.3"/>
    <property type="match status" value="1"/>
</dbReference>
<protein>
    <recommendedName>
        <fullName evidence="3">Nuclease SbcCD subunit C</fullName>
    </recommendedName>
</protein>
<feature type="coiled-coil region" evidence="4">
    <location>
        <begin position="634"/>
        <end position="738"/>
    </location>
</feature>
<evidence type="ECO:0000256" key="4">
    <source>
        <dbReference type="SAM" id="Coils"/>
    </source>
</evidence>
<dbReference type="Pfam" id="PF13558">
    <property type="entry name" value="SbcC_Walker_B"/>
    <property type="match status" value="1"/>
</dbReference>
<dbReference type="GO" id="GO:0016887">
    <property type="term" value="F:ATP hydrolysis activity"/>
    <property type="evidence" value="ECO:0007669"/>
    <property type="project" value="InterPro"/>
</dbReference>
<feature type="domain" description="Rad50/SbcC-type AAA" evidence="5">
    <location>
        <begin position="6"/>
        <end position="217"/>
    </location>
</feature>
<dbReference type="RefSeq" id="WP_208928170.1">
    <property type="nucleotide sequence ID" value="NZ_CP013655.1"/>
</dbReference>
<dbReference type="InterPro" id="IPR038729">
    <property type="entry name" value="Rad50/SbcC_AAA"/>
</dbReference>
<organism evidence="6 7">
    <name type="scientific">Enterococcus rotai</name>
    <dbReference type="NCBI Taxonomy" id="118060"/>
    <lineage>
        <taxon>Bacteria</taxon>
        <taxon>Bacillati</taxon>
        <taxon>Bacillota</taxon>
        <taxon>Bacilli</taxon>
        <taxon>Lactobacillales</taxon>
        <taxon>Enterococcaceae</taxon>
        <taxon>Enterococcus</taxon>
    </lineage>
</organism>
<evidence type="ECO:0000259" key="5">
    <source>
        <dbReference type="Pfam" id="PF13476"/>
    </source>
</evidence>
<comment type="subunit">
    <text evidence="2">Heterodimer of SbcC and SbcD.</text>
</comment>
<accession>A0A0U2IUW9</accession>
<evidence type="ECO:0000313" key="7">
    <source>
        <dbReference type="Proteomes" id="UP000067523"/>
    </source>
</evidence>
<dbReference type="GO" id="GO:0006302">
    <property type="term" value="P:double-strand break repair"/>
    <property type="evidence" value="ECO:0007669"/>
    <property type="project" value="InterPro"/>
</dbReference>
<name>A0A0U2IUW9_9ENTE</name>
<dbReference type="InterPro" id="IPR027417">
    <property type="entry name" value="P-loop_NTPase"/>
</dbReference>
<keyword evidence="7" id="KW-1185">Reference proteome</keyword>